<dbReference type="Gene3D" id="1.10.3210.10">
    <property type="entry name" value="Hypothetical protein af1432"/>
    <property type="match status" value="1"/>
</dbReference>
<dbReference type="GO" id="GO:0016787">
    <property type="term" value="F:hydrolase activity"/>
    <property type="evidence" value="ECO:0007669"/>
    <property type="project" value="UniProtKB-KW"/>
</dbReference>
<dbReference type="PROSITE" id="PS51833">
    <property type="entry name" value="HDOD"/>
    <property type="match status" value="1"/>
</dbReference>
<reference evidence="2 3" key="1">
    <citation type="submission" date="2018-05" db="EMBL/GenBank/DDBJ databases">
        <title>Rhodoferax soyangensis sp.nov., isolated from an oligotrophic freshwater lake.</title>
        <authorList>
            <person name="Park M."/>
        </authorList>
    </citation>
    <scope>NUCLEOTIDE SEQUENCE [LARGE SCALE GENOMIC DNA]</scope>
    <source>
        <strain evidence="2 3">IMCC26218</strain>
    </source>
</reference>
<evidence type="ECO:0000313" key="3">
    <source>
        <dbReference type="Proteomes" id="UP000260665"/>
    </source>
</evidence>
<comment type="caution">
    <text evidence="2">The sequence shown here is derived from an EMBL/GenBank/DDBJ whole genome shotgun (WGS) entry which is preliminary data.</text>
</comment>
<feature type="domain" description="HDOD" evidence="1">
    <location>
        <begin position="28"/>
        <end position="220"/>
    </location>
</feature>
<accession>A0A3E1RBX2</accession>
<dbReference type="AlphaFoldDB" id="A0A3E1RBX2"/>
<name>A0A3E1RBX2_9BURK</name>
<keyword evidence="2" id="KW-0378">Hydrolase</keyword>
<dbReference type="EMBL" id="QFZK01000006">
    <property type="protein sequence ID" value="RFO96721.1"/>
    <property type="molecule type" value="Genomic_DNA"/>
</dbReference>
<dbReference type="InterPro" id="IPR052340">
    <property type="entry name" value="RNase_Y/CdgJ"/>
</dbReference>
<dbReference type="PANTHER" id="PTHR33525">
    <property type="match status" value="1"/>
</dbReference>
<evidence type="ECO:0000313" key="2">
    <source>
        <dbReference type="EMBL" id="RFO96721.1"/>
    </source>
</evidence>
<evidence type="ECO:0000259" key="1">
    <source>
        <dbReference type="PROSITE" id="PS51833"/>
    </source>
</evidence>
<dbReference type="Pfam" id="PF08668">
    <property type="entry name" value="HDOD"/>
    <property type="match status" value="1"/>
</dbReference>
<dbReference type="PANTHER" id="PTHR33525:SF6">
    <property type="entry name" value="HDOD DOMAIN-CONTAINING PROTEIN"/>
    <property type="match status" value="1"/>
</dbReference>
<sequence length="292" mass="32182">MPIARSAEDAQRQMDSGEVQDLIKSMAIPPRPLVVEQLQRELTKDDPDMRSAAKIVAQDVGLTVAVLKIVNSPMYGLSRRAESVDQAVGLIGLRQLTNLVTALSVRNLLKGDAQVMARFYDTSAKRAYAMSRMAKTTGLVDVGLAQTFGLFCDVGIPLLRNRFPNYVETLKLANTDPQRSFTAVEQAAHNTDHALVGAMMAKSWSLPDTVTLAIRLHHDYEVFLDPKIPRDVSRLIALGLVAEVAIQRFARLHSTVEWDKGGDFVAGALVLAPLEVEEWIEQLIEEFATGME</sequence>
<organism evidence="2 3">
    <name type="scientific">Rhodoferax lacus</name>
    <dbReference type="NCBI Taxonomy" id="2184758"/>
    <lineage>
        <taxon>Bacteria</taxon>
        <taxon>Pseudomonadati</taxon>
        <taxon>Pseudomonadota</taxon>
        <taxon>Betaproteobacteria</taxon>
        <taxon>Burkholderiales</taxon>
        <taxon>Comamonadaceae</taxon>
        <taxon>Rhodoferax</taxon>
    </lineage>
</organism>
<dbReference type="Proteomes" id="UP000260665">
    <property type="component" value="Unassembled WGS sequence"/>
</dbReference>
<gene>
    <name evidence="2" type="ORF">DIC66_11950</name>
</gene>
<dbReference type="InterPro" id="IPR013976">
    <property type="entry name" value="HDOD"/>
</dbReference>
<protein>
    <submittedName>
        <fullName evidence="2">Metal-dependent phosphohydrolase</fullName>
    </submittedName>
</protein>
<keyword evidence="3" id="KW-1185">Reference proteome</keyword>
<proteinExistence type="predicted"/>
<dbReference type="SUPFAM" id="SSF109604">
    <property type="entry name" value="HD-domain/PDEase-like"/>
    <property type="match status" value="1"/>
</dbReference>